<dbReference type="Gene3D" id="3.40.50.150">
    <property type="entry name" value="Vaccinia Virus protein VP39"/>
    <property type="match status" value="1"/>
</dbReference>
<comment type="caution">
    <text evidence="2">The sequence shown here is derived from an EMBL/GenBank/DDBJ whole genome shotgun (WGS) entry which is preliminary data.</text>
</comment>
<dbReference type="GO" id="GO:0005737">
    <property type="term" value="C:cytoplasm"/>
    <property type="evidence" value="ECO:0007669"/>
    <property type="project" value="TreeGrafter"/>
</dbReference>
<dbReference type="Proteomes" id="UP000034954">
    <property type="component" value="Unassembled WGS sequence"/>
</dbReference>
<proteinExistence type="predicted"/>
<dbReference type="PANTHER" id="PTHR13369:SF3">
    <property type="entry name" value="METHYLTRANSFERASE DOMAIN-CONTAINING PROTEIN"/>
    <property type="match status" value="1"/>
</dbReference>
<keyword evidence="2" id="KW-0489">Methyltransferase</keyword>
<keyword evidence="3" id="KW-1185">Reference proteome</keyword>
<dbReference type="EMBL" id="LAQJ01000196">
    <property type="protein sequence ID" value="KKO19371.1"/>
    <property type="molecule type" value="Genomic_DNA"/>
</dbReference>
<keyword evidence="2" id="KW-0808">Transferase</keyword>
<dbReference type="GO" id="GO:0008168">
    <property type="term" value="F:methyltransferase activity"/>
    <property type="evidence" value="ECO:0007669"/>
    <property type="project" value="UniProtKB-KW"/>
</dbReference>
<dbReference type="InterPro" id="IPR029063">
    <property type="entry name" value="SAM-dependent_MTases_sf"/>
</dbReference>
<evidence type="ECO:0000313" key="3">
    <source>
        <dbReference type="Proteomes" id="UP000034954"/>
    </source>
</evidence>
<organism evidence="2 3">
    <name type="scientific">Candidatus Brocadia fulgida</name>
    <dbReference type="NCBI Taxonomy" id="380242"/>
    <lineage>
        <taxon>Bacteria</taxon>
        <taxon>Pseudomonadati</taxon>
        <taxon>Planctomycetota</taxon>
        <taxon>Candidatus Brocadiia</taxon>
        <taxon>Candidatus Brocadiales</taxon>
        <taxon>Candidatus Brocadiaceae</taxon>
        <taxon>Candidatus Brocadia</taxon>
    </lineage>
</organism>
<dbReference type="GO" id="GO:0032259">
    <property type="term" value="P:methylation"/>
    <property type="evidence" value="ECO:0007669"/>
    <property type="project" value="UniProtKB-KW"/>
</dbReference>
<accession>A0A0M2UWM5</accession>
<reference evidence="2 3" key="1">
    <citation type="journal article" date="2013" name="BMC Microbiol.">
        <title>Identification of the type II cytochrome c maturation pathway in anammox bacteria by comparative genomics.</title>
        <authorList>
            <person name="Ferousi C."/>
            <person name="Speth D.R."/>
            <person name="Reimann J."/>
            <person name="Op den Camp H.J."/>
            <person name="Allen J.W."/>
            <person name="Keltjens J.T."/>
            <person name="Jetten M.S."/>
        </authorList>
    </citation>
    <scope>NUCLEOTIDE SEQUENCE [LARGE SCALE GENOMIC DNA]</scope>
    <source>
        <strain evidence="2">RU1</strain>
    </source>
</reference>
<gene>
    <name evidence="2" type="ORF">BROFUL_01898</name>
</gene>
<dbReference type="AlphaFoldDB" id="A0A0M2UWM5"/>
<protein>
    <submittedName>
        <fullName evidence="2">Methyltransferase</fullName>
    </submittedName>
</protein>
<dbReference type="SUPFAM" id="SSF53335">
    <property type="entry name" value="S-adenosyl-L-methionine-dependent methyltransferases"/>
    <property type="match status" value="1"/>
</dbReference>
<dbReference type="InterPro" id="IPR025714">
    <property type="entry name" value="Methyltranfer_dom"/>
</dbReference>
<dbReference type="Pfam" id="PF13679">
    <property type="entry name" value="Methyltransf_32"/>
    <property type="match status" value="1"/>
</dbReference>
<evidence type="ECO:0000259" key="1">
    <source>
        <dbReference type="Pfam" id="PF13679"/>
    </source>
</evidence>
<dbReference type="CDD" id="cd02440">
    <property type="entry name" value="AdoMet_MTases"/>
    <property type="match status" value="1"/>
</dbReference>
<sequence length="286" mass="32646">MVHSVTSCVGSKKGIAEELRSSKELLKVLALDIEKSEDGRDFKKFNEVVGFCEQILRIVEAIPEKKEIVFLDCSCGKSYLSFALNYILSKQFSRETFFYGVDINPDLIERCSRIKDSLGFKNMQFVHARIIEALPEKPVDMVIALHACDTATDEAIAKGIKLRAKYIIVVPCCENQIRGRLKNGHPLVDLTEFGLLRYRFADILTAALRSKFLMGSGYCVKLVEIAPPKCTPKNLMIVARRKKGNKSFSMDGYNKLDEMFHTEFILKDYFRESDMCYEDNVHHEKC</sequence>
<feature type="domain" description="Methyltransferase" evidence="1">
    <location>
        <begin position="43"/>
        <end position="179"/>
    </location>
</feature>
<dbReference type="PANTHER" id="PTHR13369">
    <property type="match status" value="1"/>
</dbReference>
<name>A0A0M2UWM5_9BACT</name>
<evidence type="ECO:0000313" key="2">
    <source>
        <dbReference type="EMBL" id="KKO19371.1"/>
    </source>
</evidence>